<dbReference type="PANTHER" id="PTHR34218">
    <property type="entry name" value="PEPTIDASE S45 PENICILLIN AMIDASE"/>
    <property type="match status" value="1"/>
</dbReference>
<evidence type="ECO:0000313" key="5">
    <source>
        <dbReference type="Proteomes" id="UP001163266"/>
    </source>
</evidence>
<dbReference type="RefSeq" id="WP_264894317.1">
    <property type="nucleotide sequence ID" value="NZ_CP110257.1"/>
</dbReference>
<comment type="similarity">
    <text evidence="1">Belongs to the peptidase S45 family.</text>
</comment>
<dbReference type="Gene3D" id="2.30.120.10">
    <property type="match status" value="1"/>
</dbReference>
<dbReference type="EMBL" id="CP110257">
    <property type="protein sequence ID" value="UZD56357.1"/>
    <property type="molecule type" value="Genomic_DNA"/>
</dbReference>
<dbReference type="Gene3D" id="3.60.20.10">
    <property type="entry name" value="Glutamine Phosphoribosylpyrophosphate, subunit 1, domain 1"/>
    <property type="match status" value="1"/>
</dbReference>
<dbReference type="Pfam" id="PF01804">
    <property type="entry name" value="Penicil_amidase"/>
    <property type="match status" value="1"/>
</dbReference>
<keyword evidence="5" id="KW-1185">Reference proteome</keyword>
<organism evidence="4 5">
    <name type="scientific">Caldimonas aquatica</name>
    <dbReference type="NCBI Taxonomy" id="376175"/>
    <lineage>
        <taxon>Bacteria</taxon>
        <taxon>Pseudomonadati</taxon>
        <taxon>Pseudomonadota</taxon>
        <taxon>Betaproteobacteria</taxon>
        <taxon>Burkholderiales</taxon>
        <taxon>Sphaerotilaceae</taxon>
        <taxon>Caldimonas</taxon>
    </lineage>
</organism>
<accession>A0ABY6MWH9</accession>
<proteinExistence type="inferred from homology"/>
<protein>
    <submittedName>
        <fullName evidence="4">Penicillin acylase family protein</fullName>
    </submittedName>
</protein>
<dbReference type="InterPro" id="IPR043147">
    <property type="entry name" value="Penicillin_amidase_A-knob"/>
</dbReference>
<sequence>MSKWMKRAAVALLVVVVTTVVGLGLYAWRAVPETQGRLEVQGPLAAISIERDAHGIPTIRAQNLRDLAFGLGFVHAQDRLWQLETHQRIGAGRLAEAFGEPALKNDQFLRALSVRETARRQWEQVRGQTRELLQAYADGINAHVRQHMTARPPEFVILGLEPTPWEPADSLAWAIMMAWDLGANWNNELLRMRLGLRLPLNRINELLPPYPGDAPLATADYVQLFRELKVDPDLGRQAELAAPESGVEGVGSNNWVLAGTRTTTGAPLLGNDPHLKLSAPALWYVARLEAPGLRVAGATMPGLPMVVLGQNEHIAWGFTNTAPDVQDLYLEELHPQDATRYRTPDGWQPFETREEVIRVKGRPDVRMTVRASRHGPVISDAPGVAEGLTGPAQSSRYVLAMRWTALDVPNTTVEAGLALNRARSVDEFIRASALHVAPMQNMVVADRAGHIAMVAAGRVPLRRADHDLKGLVPAPGWEARYDWQGYLDPSLTPRERDPARGWIATANQRIHAADYPHFITSEWTLPYRQQRIEELLEARPRHDMNSLAAIHADITSLAARKLLPHLRSARSAHPLAAAALAQLEGFDGRMEADRAAPLILWAWTRHLQALLFGDELGDGLWSRLNGRNFYDAMERVLERQDAWWCDDKRTPAAEHCAEMSNRALGLALDELQQLQGPDPARWRWGAAHQARSEHRPFSKVPALARFFELRVPVGGDTYTVNAARVNLSADTVTGERYLNEHGPSFRALYDLQDPSRSRVIHSTGQPGLPLVRAYRDFVHRWAHVEYVPLWDAPAKEVLRLEPAAADRVR</sequence>
<evidence type="ECO:0000313" key="4">
    <source>
        <dbReference type="EMBL" id="UZD56357.1"/>
    </source>
</evidence>
<dbReference type="CDD" id="cd03747">
    <property type="entry name" value="Ntn_PGA_like"/>
    <property type="match status" value="1"/>
</dbReference>
<reference evidence="4" key="1">
    <citation type="submission" date="2022-10" db="EMBL/GenBank/DDBJ databases">
        <title>Complete genome sequence of Schlegelella aquatica LMG 23380.</title>
        <authorList>
            <person name="Musilova J."/>
            <person name="Kourilova X."/>
            <person name="Bezdicek M."/>
            <person name="Hermankova K."/>
            <person name="Obruca S."/>
            <person name="Sedlar K."/>
        </authorList>
    </citation>
    <scope>NUCLEOTIDE SEQUENCE</scope>
    <source>
        <strain evidence="4">LMG 23380</strain>
    </source>
</reference>
<keyword evidence="2" id="KW-0378">Hydrolase</keyword>
<evidence type="ECO:0000256" key="2">
    <source>
        <dbReference type="ARBA" id="ARBA00022801"/>
    </source>
</evidence>
<dbReference type="InterPro" id="IPR043146">
    <property type="entry name" value="Penicillin_amidase_N_B-knob"/>
</dbReference>
<dbReference type="PANTHER" id="PTHR34218:SF4">
    <property type="entry name" value="ACYL-HOMOSERINE LACTONE ACYLASE QUIP"/>
    <property type="match status" value="1"/>
</dbReference>
<dbReference type="Gene3D" id="1.10.439.10">
    <property type="entry name" value="Penicillin Amidohydrolase, domain 1"/>
    <property type="match status" value="1"/>
</dbReference>
<keyword evidence="3" id="KW-0865">Zymogen</keyword>
<dbReference type="InterPro" id="IPR002692">
    <property type="entry name" value="S45"/>
</dbReference>
<dbReference type="InterPro" id="IPR029055">
    <property type="entry name" value="Ntn_hydrolases_N"/>
</dbReference>
<name>A0ABY6MWH9_9BURK</name>
<dbReference type="PIRSF" id="PIRSF001227">
    <property type="entry name" value="Pen_acylase"/>
    <property type="match status" value="1"/>
</dbReference>
<dbReference type="InterPro" id="IPR014395">
    <property type="entry name" value="Pen/GL7ACA/AHL_acylase"/>
</dbReference>
<evidence type="ECO:0000256" key="1">
    <source>
        <dbReference type="ARBA" id="ARBA00006586"/>
    </source>
</evidence>
<dbReference type="Gene3D" id="1.10.1400.10">
    <property type="match status" value="1"/>
</dbReference>
<dbReference type="SUPFAM" id="SSF56235">
    <property type="entry name" value="N-terminal nucleophile aminohydrolases (Ntn hydrolases)"/>
    <property type="match status" value="1"/>
</dbReference>
<dbReference type="InterPro" id="IPR023343">
    <property type="entry name" value="Penicillin_amidase_dom1"/>
</dbReference>
<dbReference type="Proteomes" id="UP001163266">
    <property type="component" value="Chromosome"/>
</dbReference>
<evidence type="ECO:0000256" key="3">
    <source>
        <dbReference type="ARBA" id="ARBA00023145"/>
    </source>
</evidence>
<gene>
    <name evidence="4" type="ORF">OMP39_07290</name>
</gene>